<dbReference type="Proteomes" id="UP000254677">
    <property type="component" value="Unassembled WGS sequence"/>
</dbReference>
<dbReference type="OrthoDB" id="9182204at2"/>
<dbReference type="AlphaFoldDB" id="A0A378IZY4"/>
<dbReference type="RefSeq" id="WP_115220000.1">
    <property type="nucleotide sequence ID" value="NZ_UGOA01000001.1"/>
</dbReference>
<reference evidence="1 2" key="1">
    <citation type="submission" date="2018-06" db="EMBL/GenBank/DDBJ databases">
        <authorList>
            <consortium name="Pathogen Informatics"/>
            <person name="Doyle S."/>
        </authorList>
    </citation>
    <scope>NUCLEOTIDE SEQUENCE [LARGE SCALE GENOMIC DNA]</scope>
    <source>
        <strain evidence="1 2">NCTC13292</strain>
    </source>
</reference>
<keyword evidence="2" id="KW-1185">Reference proteome</keyword>
<accession>A0A378IZY4</accession>
<organism evidence="1 2">
    <name type="scientific">Legionella donaldsonii</name>
    <dbReference type="NCBI Taxonomy" id="45060"/>
    <lineage>
        <taxon>Bacteria</taxon>
        <taxon>Pseudomonadati</taxon>
        <taxon>Pseudomonadota</taxon>
        <taxon>Gammaproteobacteria</taxon>
        <taxon>Legionellales</taxon>
        <taxon>Legionellaceae</taxon>
        <taxon>Legionella</taxon>
    </lineage>
</organism>
<evidence type="ECO:0000313" key="2">
    <source>
        <dbReference type="Proteomes" id="UP000254677"/>
    </source>
</evidence>
<evidence type="ECO:0000313" key="1">
    <source>
        <dbReference type="EMBL" id="STX40331.1"/>
    </source>
</evidence>
<name>A0A378IZY4_9GAMM</name>
<proteinExistence type="predicted"/>
<protein>
    <submittedName>
        <fullName evidence="1">Uncharacterized protein</fullName>
    </submittedName>
</protein>
<dbReference type="EMBL" id="UGOA01000001">
    <property type="protein sequence ID" value="STX40331.1"/>
    <property type="molecule type" value="Genomic_DNA"/>
</dbReference>
<gene>
    <name evidence="1" type="ORF">NCTC13292_00075</name>
</gene>
<sequence>MNAQSPANTLESYCHLKNDWDGDGATAPQEIDIKNAFQFLKIILSLDIQEPIVGISSDGEINFVWNKKEFGIYIDVGFINGGFSYYAIDSDKKEKLKNADAYNQEDLLCLMEILRPRLEAHV</sequence>